<evidence type="ECO:0000259" key="6">
    <source>
        <dbReference type="PROSITE" id="PS50238"/>
    </source>
</evidence>
<dbReference type="InterPro" id="IPR000198">
    <property type="entry name" value="RhoGAP_dom"/>
</dbReference>
<feature type="compositionally biased region" description="Basic and acidic residues" evidence="5">
    <location>
        <begin position="675"/>
        <end position="686"/>
    </location>
</feature>
<dbReference type="InterPro" id="IPR046985">
    <property type="entry name" value="IP5"/>
</dbReference>
<evidence type="ECO:0000256" key="4">
    <source>
        <dbReference type="ARBA" id="ARBA00023329"/>
    </source>
</evidence>
<protein>
    <recommendedName>
        <fullName evidence="6">Rho-GAP domain-containing protein</fullName>
    </recommendedName>
</protein>
<evidence type="ECO:0000256" key="5">
    <source>
        <dbReference type="SAM" id="MobiDB-lite"/>
    </source>
</evidence>
<dbReference type="GO" id="GO:0031901">
    <property type="term" value="C:early endosome membrane"/>
    <property type="evidence" value="ECO:0007669"/>
    <property type="project" value="UniProtKB-SubCell"/>
</dbReference>
<dbReference type="GO" id="GO:0046856">
    <property type="term" value="P:phosphatidylinositol dephosphorylation"/>
    <property type="evidence" value="ECO:0007669"/>
    <property type="project" value="InterPro"/>
</dbReference>
<dbReference type="SUPFAM" id="SSF48350">
    <property type="entry name" value="GTPase activation domain, GAP"/>
    <property type="match status" value="1"/>
</dbReference>
<comment type="caution">
    <text evidence="7">The sequence shown here is derived from an EMBL/GenBank/DDBJ whole genome shotgun (WGS) entry which is preliminary data.</text>
</comment>
<dbReference type="Pfam" id="PF22669">
    <property type="entry name" value="Exo_endo_phos2"/>
    <property type="match status" value="1"/>
</dbReference>
<name>A0A9W8I909_9FUNG</name>
<dbReference type="EMBL" id="JANBUW010000020">
    <property type="protein sequence ID" value="KAJ2850955.1"/>
    <property type="molecule type" value="Genomic_DNA"/>
</dbReference>
<keyword evidence="3" id="KW-0967">Endosome</keyword>
<keyword evidence="4" id="KW-0968">Cytoplasmic vesicle</keyword>
<reference evidence="7" key="1">
    <citation type="submission" date="2022-07" db="EMBL/GenBank/DDBJ databases">
        <title>Phylogenomic reconstructions and comparative analyses of Kickxellomycotina fungi.</title>
        <authorList>
            <person name="Reynolds N.K."/>
            <person name="Stajich J.E."/>
            <person name="Barry K."/>
            <person name="Grigoriev I.V."/>
            <person name="Crous P."/>
            <person name="Smith M.E."/>
        </authorList>
    </citation>
    <scope>NUCLEOTIDE SEQUENCE</scope>
    <source>
        <strain evidence="7">NRRL 1566</strain>
    </source>
</reference>
<evidence type="ECO:0000256" key="1">
    <source>
        <dbReference type="ARBA" id="ARBA00004146"/>
    </source>
</evidence>
<sequence>MEQITNTSDASQVAEDTATIPITTTAVDTVDTKASPRVSNPTKEAWILDSLKKRREEFLSKQQIQAFVGTWNVNGKSPPKESLRSWLGFVSNNDLVELEKLPELVVLGFQELDVRAEAFVYNNSIKDMEWTEAVESSMGPARSSLIKMATKQLIGMFIMVYVRADMVAHVDNIQTSSVGCGIMGVMGNKGAVAVRMTIRDTPVCFVCSHLAHEATQVDRRNAQFHDLCKRLTFSGSNIAYPDPLTPSGKIIGSGSADGERAHTVFDHSYIVWFGDLNYRLAIDTGDMSEILARGEHRSLLGLDQLQIVRMNKQAFDGFEEGEIDFAPTYKYIVGTSDYDSKRRPAWCDRVLWWTRPGCEDGISCKEYTAIGDICTSDHKPVRSQLLMDVWQADVERRHSVYLEVLRELDRFENECIPTARLNETTVDFEQVYFGRMVRRQLQLDNVGQVPLEFSFMPTPNRQSVTPAWLKISPSSGMLLPGQHADLEFTVMVDERTSELLNTRVEEMYDILVLHLKRGRDYFIQVQGAYQVSVFGMSLDVLVHCKSAVRSMTRADFERCLESGQFSVPKCMWTLIDFLSQYGLDRGLSLFGYAGDRMLGRRIREWLDLDEPLDPEAILQWPEETSGRTDISRMSLADQTLVPSMVSDFDMQHAPTTAEALERLSLSPWTPVSRTPRPDDPVQRQDSDSDVDEQIYRPASVTMGTELTGTPLPESIAARSTLPHDAGVDTVASCLIELLRSLPEPLIPEPLFGACIEAGGISRAAALEALEVLAPGNLNVLVYLLAFLREVVERGAASAARVARVFSRALLRPPADHTLTDNESANAQSFIMFLLRSHGQI</sequence>
<evidence type="ECO:0000256" key="2">
    <source>
        <dbReference type="ARBA" id="ARBA00004580"/>
    </source>
</evidence>
<proteinExistence type="predicted"/>
<dbReference type="GO" id="GO:0007165">
    <property type="term" value="P:signal transduction"/>
    <property type="evidence" value="ECO:0007669"/>
    <property type="project" value="InterPro"/>
</dbReference>
<dbReference type="InterPro" id="IPR000300">
    <property type="entry name" value="IPPc"/>
</dbReference>
<dbReference type="PROSITE" id="PS50238">
    <property type="entry name" value="RHOGAP"/>
    <property type="match status" value="1"/>
</dbReference>
<evidence type="ECO:0000256" key="3">
    <source>
        <dbReference type="ARBA" id="ARBA00022753"/>
    </source>
</evidence>
<dbReference type="InterPro" id="IPR008936">
    <property type="entry name" value="Rho_GTPase_activation_prot"/>
</dbReference>
<dbReference type="InterPro" id="IPR048869">
    <property type="entry name" value="OCRL-1_2_ASH"/>
</dbReference>
<evidence type="ECO:0000313" key="8">
    <source>
        <dbReference type="Proteomes" id="UP001139887"/>
    </source>
</evidence>
<gene>
    <name evidence="7" type="ORF">IWW36_001479</name>
</gene>
<feature type="region of interest" description="Disordered" evidence="5">
    <location>
        <begin position="664"/>
        <end position="709"/>
    </location>
</feature>
<dbReference type="GO" id="GO:0004439">
    <property type="term" value="F:phosphatidylinositol-4,5-bisphosphate 5-phosphatase activity"/>
    <property type="evidence" value="ECO:0007669"/>
    <property type="project" value="TreeGrafter"/>
</dbReference>
<dbReference type="AlphaFoldDB" id="A0A9W8I909"/>
<dbReference type="Pfam" id="PF00620">
    <property type="entry name" value="RhoGAP"/>
    <property type="match status" value="1"/>
</dbReference>
<evidence type="ECO:0000313" key="7">
    <source>
        <dbReference type="EMBL" id="KAJ2850955.1"/>
    </source>
</evidence>
<dbReference type="PANTHER" id="PTHR11200:SF300">
    <property type="entry name" value="TYPE II INOSITOL 1,4,5-TRISPHOSPHATE 5-PHOSPHATASE"/>
    <property type="match status" value="1"/>
</dbReference>
<dbReference type="Gene3D" id="3.60.10.10">
    <property type="entry name" value="Endonuclease/exonuclease/phosphatase"/>
    <property type="match status" value="1"/>
</dbReference>
<dbReference type="InterPro" id="IPR013783">
    <property type="entry name" value="Ig-like_fold"/>
</dbReference>
<dbReference type="SUPFAM" id="SSF56219">
    <property type="entry name" value="DNase I-like"/>
    <property type="match status" value="1"/>
</dbReference>
<dbReference type="PANTHER" id="PTHR11200">
    <property type="entry name" value="INOSITOL 5-PHOSPHATASE"/>
    <property type="match status" value="1"/>
</dbReference>
<organism evidence="7 8">
    <name type="scientific">Coemansia brasiliensis</name>
    <dbReference type="NCBI Taxonomy" id="2650707"/>
    <lineage>
        <taxon>Eukaryota</taxon>
        <taxon>Fungi</taxon>
        <taxon>Fungi incertae sedis</taxon>
        <taxon>Zoopagomycota</taxon>
        <taxon>Kickxellomycotina</taxon>
        <taxon>Kickxellomycetes</taxon>
        <taxon>Kickxellales</taxon>
        <taxon>Kickxellaceae</taxon>
        <taxon>Coemansia</taxon>
    </lineage>
</organism>
<accession>A0A9W8I909</accession>
<feature type="domain" description="Rho-GAP" evidence="6">
    <location>
        <begin position="663"/>
        <end position="840"/>
    </location>
</feature>
<comment type="subcellular location">
    <subcellularLocation>
        <location evidence="2">Cytoplasmic vesicle</location>
        <location evidence="2">Phagosome membrane</location>
    </subcellularLocation>
    <subcellularLocation>
        <location evidence="1">Early endosome membrane</location>
    </subcellularLocation>
</comment>
<dbReference type="Pfam" id="PF21310">
    <property type="entry name" value="OCRL-like_ASH"/>
    <property type="match status" value="1"/>
</dbReference>
<keyword evidence="8" id="KW-1185">Reference proteome</keyword>
<dbReference type="OrthoDB" id="7862313at2759"/>
<dbReference type="SMART" id="SM00128">
    <property type="entry name" value="IPPc"/>
    <property type="match status" value="1"/>
</dbReference>
<dbReference type="InterPro" id="IPR036691">
    <property type="entry name" value="Endo/exonu/phosph_ase_sf"/>
</dbReference>
<dbReference type="SMART" id="SM00324">
    <property type="entry name" value="RhoGAP"/>
    <property type="match status" value="1"/>
</dbReference>
<dbReference type="Proteomes" id="UP001139887">
    <property type="component" value="Unassembled WGS sequence"/>
</dbReference>
<dbReference type="Gene3D" id="2.60.40.10">
    <property type="entry name" value="Immunoglobulins"/>
    <property type="match status" value="1"/>
</dbReference>
<dbReference type="Gene3D" id="1.10.555.10">
    <property type="entry name" value="Rho GTPase activation protein"/>
    <property type="match status" value="1"/>
</dbReference>